<dbReference type="eggNOG" id="ENOG5033AMW">
    <property type="taxonomic scope" value="Bacteria"/>
</dbReference>
<keyword evidence="2" id="KW-1185">Reference proteome</keyword>
<name>I8AGQ4_9BACL</name>
<proteinExistence type="predicted"/>
<reference evidence="1 2" key="1">
    <citation type="journal article" date="2012" name="J. Bacteriol.">
        <title>Genome of Bacillus macauensis ZFHKF-1, a Long-Chain-Forming Bacterium.</title>
        <authorList>
            <person name="Cai L."/>
            <person name="Zhang T."/>
        </authorList>
    </citation>
    <scope>NUCLEOTIDE SEQUENCE [LARGE SCALE GENOMIC DNA]</scope>
    <source>
        <strain evidence="1 2">ZFHKF-1</strain>
    </source>
</reference>
<dbReference type="PROSITE" id="PS51257">
    <property type="entry name" value="PROKAR_LIPOPROTEIN"/>
    <property type="match status" value="1"/>
</dbReference>
<comment type="caution">
    <text evidence="1">The sequence shown here is derived from an EMBL/GenBank/DDBJ whole genome shotgun (WGS) entry which is preliminary data.</text>
</comment>
<dbReference type="AlphaFoldDB" id="I8AGQ4"/>
<evidence type="ECO:0000313" key="2">
    <source>
        <dbReference type="Proteomes" id="UP000004080"/>
    </source>
</evidence>
<organism evidence="1 2">
    <name type="scientific">Fictibacillus macauensis ZFHKF-1</name>
    <dbReference type="NCBI Taxonomy" id="1196324"/>
    <lineage>
        <taxon>Bacteria</taxon>
        <taxon>Bacillati</taxon>
        <taxon>Bacillota</taxon>
        <taxon>Bacilli</taxon>
        <taxon>Bacillales</taxon>
        <taxon>Fictibacillaceae</taxon>
        <taxon>Fictibacillus</taxon>
    </lineage>
</organism>
<dbReference type="EMBL" id="AKKV01000030">
    <property type="protein sequence ID" value="EIT84862.1"/>
    <property type="molecule type" value="Genomic_DNA"/>
</dbReference>
<evidence type="ECO:0000313" key="1">
    <source>
        <dbReference type="EMBL" id="EIT84862.1"/>
    </source>
</evidence>
<dbReference type="Proteomes" id="UP000004080">
    <property type="component" value="Unassembled WGS sequence"/>
</dbReference>
<dbReference type="PATRIC" id="fig|1196324.3.peg.2914"/>
<evidence type="ECO:0008006" key="3">
    <source>
        <dbReference type="Google" id="ProtNLM"/>
    </source>
</evidence>
<sequence length="189" mass="21304">MRVKCFLFVVVLFVGLLGGCEEKRVTTAPSSEDVSVVTKNVSLENQLHPPKFSIVSFQSRYDTKQQTIVYKMKYQIDQDIYKRLTVGKQTMHFALLYPKQVSKIVQVEGSSPIVSPTASDGELAYSVVFKQAVAKPLTKKEKRTLLAHHPAYQLDIIDHERDVIASFNDLFGFNGYDPNTSHSSMLSQD</sequence>
<dbReference type="OrthoDB" id="2870442at2"/>
<dbReference type="RefSeq" id="WP_007202930.1">
    <property type="nucleotide sequence ID" value="NZ_AKKV01000030.1"/>
</dbReference>
<dbReference type="STRING" id="1196324.A374_14260"/>
<gene>
    <name evidence="1" type="ORF">A374_14260</name>
</gene>
<protein>
    <recommendedName>
        <fullName evidence="3">Lipoprotein</fullName>
    </recommendedName>
</protein>
<accession>I8AGQ4</accession>